<organism evidence="1 3">
    <name type="scientific">Paenibacillus barcinonensis</name>
    <dbReference type="NCBI Taxonomy" id="198119"/>
    <lineage>
        <taxon>Bacteria</taxon>
        <taxon>Bacillati</taxon>
        <taxon>Bacillota</taxon>
        <taxon>Bacilli</taxon>
        <taxon>Bacillales</taxon>
        <taxon>Paenibacillaceae</taxon>
        <taxon>Paenibacillus</taxon>
    </lineage>
</organism>
<dbReference type="EMBL" id="CP054614">
    <property type="protein sequence ID" value="QKS57007.1"/>
    <property type="molecule type" value="Genomic_DNA"/>
</dbReference>
<evidence type="ECO:0000313" key="3">
    <source>
        <dbReference type="Proteomes" id="UP000247790"/>
    </source>
</evidence>
<evidence type="ECO:0000313" key="1">
    <source>
        <dbReference type="EMBL" id="PYE43195.1"/>
    </source>
</evidence>
<name>A0A2V4VWF3_PAEBA</name>
<sequence>MNRVYNLDKFRKLVLWKDEFPLMPFQSEIEHELETELQLSEAIVSNNKKLALELKLPRNSSYYALLGAEYIPNQTSKLKITVKHRNNSDVLYNSKLGLNEAIYAGISTEYAQSILSNAEDRIVESNWKFAGSIAFVIGAHSVVGSSEVVFSKVVNILLALLSNELSLNSSLSDDYLINEELDK</sequence>
<keyword evidence="4" id="KW-1185">Reference proteome</keyword>
<dbReference type="Proteomes" id="UP000247790">
    <property type="component" value="Unassembled WGS sequence"/>
</dbReference>
<dbReference type="OrthoDB" id="2617348at2"/>
<accession>A0A2V4VWF3</accession>
<dbReference type="EMBL" id="QJSW01000030">
    <property type="protein sequence ID" value="PYE43195.1"/>
    <property type="molecule type" value="Genomic_DNA"/>
</dbReference>
<evidence type="ECO:0000313" key="4">
    <source>
        <dbReference type="Proteomes" id="UP000509327"/>
    </source>
</evidence>
<proteinExistence type="predicted"/>
<dbReference type="Proteomes" id="UP000509327">
    <property type="component" value="Chromosome"/>
</dbReference>
<gene>
    <name evidence="1" type="ORF">DFQ00_1303</name>
    <name evidence="2" type="ORF">HUB98_12165</name>
</gene>
<dbReference type="RefSeq" id="WP_110899361.1">
    <property type="nucleotide sequence ID" value="NZ_CP054614.1"/>
</dbReference>
<evidence type="ECO:0000313" key="2">
    <source>
        <dbReference type="EMBL" id="QKS57007.1"/>
    </source>
</evidence>
<protein>
    <submittedName>
        <fullName evidence="1">Uncharacterized protein</fullName>
    </submittedName>
</protein>
<reference evidence="2 4" key="2">
    <citation type="submission" date="2020-06" db="EMBL/GenBank/DDBJ databases">
        <title>Complete genome of Paenibacillus barcinonensis KACC11450.</title>
        <authorList>
            <person name="Kim M."/>
            <person name="Park Y.-J."/>
            <person name="Shin J.-H."/>
        </authorList>
    </citation>
    <scope>NUCLEOTIDE SEQUENCE [LARGE SCALE GENOMIC DNA]</scope>
    <source>
        <strain evidence="2 4">KACC11450</strain>
    </source>
</reference>
<dbReference type="AlphaFoldDB" id="A0A2V4VWF3"/>
<reference evidence="1 3" key="1">
    <citation type="submission" date="2018-06" db="EMBL/GenBank/DDBJ databases">
        <title>Genomic Encyclopedia of Type Strains, Phase III (KMG-III): the genomes of soil and plant-associated and newly described type strains.</title>
        <authorList>
            <person name="Whitman W."/>
        </authorList>
    </citation>
    <scope>NUCLEOTIDE SEQUENCE [LARGE SCALE GENOMIC DNA]</scope>
    <source>
        <strain evidence="1 3">CECT 7022</strain>
    </source>
</reference>